<sequence length="166" mass="18000">MDAELLPDVRPVFRATPRSLPTPTIQASQDTLQLASYNRYRYVRAMHYPPSSQFTPRSKRKKDLQTVDDGEPGFSQNTGATAEQTTFTSAAPQATPPSASPQTSTTSMEIQADMATMTTTNGNVLSENVSGNGNTWSGNVVTGEALHKHIERWSIADGMPGANMDH</sequence>
<organism evidence="2 3">
    <name type="scientific">Pterulicium gracile</name>
    <dbReference type="NCBI Taxonomy" id="1884261"/>
    <lineage>
        <taxon>Eukaryota</taxon>
        <taxon>Fungi</taxon>
        <taxon>Dikarya</taxon>
        <taxon>Basidiomycota</taxon>
        <taxon>Agaricomycotina</taxon>
        <taxon>Agaricomycetes</taxon>
        <taxon>Agaricomycetidae</taxon>
        <taxon>Agaricales</taxon>
        <taxon>Pleurotineae</taxon>
        <taxon>Pterulaceae</taxon>
        <taxon>Pterulicium</taxon>
    </lineage>
</organism>
<proteinExistence type="predicted"/>
<accession>A0A5C3QG93</accession>
<evidence type="ECO:0000256" key="1">
    <source>
        <dbReference type="SAM" id="MobiDB-lite"/>
    </source>
</evidence>
<feature type="compositionally biased region" description="Low complexity" evidence="1">
    <location>
        <begin position="84"/>
        <end position="93"/>
    </location>
</feature>
<reference evidence="2 3" key="1">
    <citation type="journal article" date="2019" name="Nat. Ecol. Evol.">
        <title>Megaphylogeny resolves global patterns of mushroom evolution.</title>
        <authorList>
            <person name="Varga T."/>
            <person name="Krizsan K."/>
            <person name="Foldi C."/>
            <person name="Dima B."/>
            <person name="Sanchez-Garcia M."/>
            <person name="Sanchez-Ramirez S."/>
            <person name="Szollosi G.J."/>
            <person name="Szarkandi J.G."/>
            <person name="Papp V."/>
            <person name="Albert L."/>
            <person name="Andreopoulos W."/>
            <person name="Angelini C."/>
            <person name="Antonin V."/>
            <person name="Barry K.W."/>
            <person name="Bougher N.L."/>
            <person name="Buchanan P."/>
            <person name="Buyck B."/>
            <person name="Bense V."/>
            <person name="Catcheside P."/>
            <person name="Chovatia M."/>
            <person name="Cooper J."/>
            <person name="Damon W."/>
            <person name="Desjardin D."/>
            <person name="Finy P."/>
            <person name="Geml J."/>
            <person name="Haridas S."/>
            <person name="Hughes K."/>
            <person name="Justo A."/>
            <person name="Karasinski D."/>
            <person name="Kautmanova I."/>
            <person name="Kiss B."/>
            <person name="Kocsube S."/>
            <person name="Kotiranta H."/>
            <person name="LaButti K.M."/>
            <person name="Lechner B.E."/>
            <person name="Liimatainen K."/>
            <person name="Lipzen A."/>
            <person name="Lukacs Z."/>
            <person name="Mihaltcheva S."/>
            <person name="Morgado L.N."/>
            <person name="Niskanen T."/>
            <person name="Noordeloos M.E."/>
            <person name="Ohm R.A."/>
            <person name="Ortiz-Santana B."/>
            <person name="Ovrebo C."/>
            <person name="Racz N."/>
            <person name="Riley R."/>
            <person name="Savchenko A."/>
            <person name="Shiryaev A."/>
            <person name="Soop K."/>
            <person name="Spirin V."/>
            <person name="Szebenyi C."/>
            <person name="Tomsovsky M."/>
            <person name="Tulloss R.E."/>
            <person name="Uehling J."/>
            <person name="Grigoriev I.V."/>
            <person name="Vagvolgyi C."/>
            <person name="Papp T."/>
            <person name="Martin F.M."/>
            <person name="Miettinen O."/>
            <person name="Hibbett D.S."/>
            <person name="Nagy L.G."/>
        </authorList>
    </citation>
    <scope>NUCLEOTIDE SEQUENCE [LARGE SCALE GENOMIC DNA]</scope>
    <source>
        <strain evidence="2 3">CBS 309.79</strain>
    </source>
</reference>
<dbReference type="AlphaFoldDB" id="A0A5C3QG93"/>
<evidence type="ECO:0000313" key="2">
    <source>
        <dbReference type="EMBL" id="TFL01103.1"/>
    </source>
</evidence>
<name>A0A5C3QG93_9AGAR</name>
<feature type="compositionally biased region" description="Polar residues" evidence="1">
    <location>
        <begin position="74"/>
        <end position="83"/>
    </location>
</feature>
<gene>
    <name evidence="2" type="ORF">BDV98DRAFT_604887</name>
</gene>
<dbReference type="Proteomes" id="UP000305067">
    <property type="component" value="Unassembled WGS sequence"/>
</dbReference>
<dbReference type="EMBL" id="ML178826">
    <property type="protein sequence ID" value="TFL01103.1"/>
    <property type="molecule type" value="Genomic_DNA"/>
</dbReference>
<keyword evidence="3" id="KW-1185">Reference proteome</keyword>
<feature type="region of interest" description="Disordered" evidence="1">
    <location>
        <begin position="48"/>
        <end position="106"/>
    </location>
</feature>
<evidence type="ECO:0000313" key="3">
    <source>
        <dbReference type="Proteomes" id="UP000305067"/>
    </source>
</evidence>
<protein>
    <submittedName>
        <fullName evidence="2">Uncharacterized protein</fullName>
    </submittedName>
</protein>